<feature type="compositionally biased region" description="Low complexity" evidence="1">
    <location>
        <begin position="417"/>
        <end position="436"/>
    </location>
</feature>
<feature type="compositionally biased region" description="Polar residues" evidence="1">
    <location>
        <begin position="784"/>
        <end position="799"/>
    </location>
</feature>
<protein>
    <recommendedName>
        <fullName evidence="6">Nitrogen regulatory protein areA GATA-like domain-containing protein</fullName>
    </recommendedName>
</protein>
<evidence type="ECO:0000313" key="4">
    <source>
        <dbReference type="EMBL" id="KAK7061188.1"/>
    </source>
</evidence>
<feature type="region of interest" description="Disordered" evidence="1">
    <location>
        <begin position="866"/>
        <end position="959"/>
    </location>
</feature>
<dbReference type="PROSITE" id="PS00702">
    <property type="entry name" value="GM_CSF"/>
    <property type="match status" value="1"/>
</dbReference>
<proteinExistence type="predicted"/>
<comment type="caution">
    <text evidence="4">The sequence shown here is derived from an EMBL/GenBank/DDBJ whole genome shotgun (WGS) entry which is preliminary data.</text>
</comment>
<dbReference type="GO" id="GO:0031930">
    <property type="term" value="P:mitochondria-nucleus signaling pathway"/>
    <property type="evidence" value="ECO:0007669"/>
    <property type="project" value="TreeGrafter"/>
</dbReference>
<dbReference type="GO" id="GO:0008083">
    <property type="term" value="F:growth factor activity"/>
    <property type="evidence" value="ECO:0007669"/>
    <property type="project" value="InterPro"/>
</dbReference>
<dbReference type="PANTHER" id="PTHR28014:SF1">
    <property type="entry name" value="NEGATIVE REGULATOR OF RAS-CAMP PATHWAY"/>
    <property type="match status" value="1"/>
</dbReference>
<feature type="compositionally biased region" description="Low complexity" evidence="1">
    <location>
        <begin position="148"/>
        <end position="164"/>
    </location>
</feature>
<evidence type="ECO:0000259" key="2">
    <source>
        <dbReference type="Pfam" id="PF08550"/>
    </source>
</evidence>
<keyword evidence="5" id="KW-1185">Reference proteome</keyword>
<feature type="compositionally biased region" description="Acidic residues" evidence="1">
    <location>
        <begin position="597"/>
        <end position="615"/>
    </location>
</feature>
<dbReference type="AlphaFoldDB" id="A0AAW0EA09"/>
<feature type="domain" description="Nitrogen regulatory protein areA GATA-like" evidence="2">
    <location>
        <begin position="24"/>
        <end position="48"/>
    </location>
</feature>
<dbReference type="GO" id="GO:0000122">
    <property type="term" value="P:negative regulation of transcription by RNA polymerase II"/>
    <property type="evidence" value="ECO:0007669"/>
    <property type="project" value="TreeGrafter"/>
</dbReference>
<dbReference type="InterPro" id="IPR000773">
    <property type="entry name" value="GM_colony-stim-fac"/>
</dbReference>
<feature type="compositionally biased region" description="Low complexity" evidence="1">
    <location>
        <begin position="730"/>
        <end position="741"/>
    </location>
</feature>
<dbReference type="Pfam" id="PF11702">
    <property type="entry name" value="DUF3295"/>
    <property type="match status" value="1"/>
</dbReference>
<feature type="compositionally biased region" description="Polar residues" evidence="1">
    <location>
        <begin position="294"/>
        <end position="303"/>
    </location>
</feature>
<accession>A0AAW0EA09</accession>
<sequence length="1122" mass="118556">MGTNRGSLLTVSADALDSQDALHLWFVFSKCKNSLQDGPRLENISWRLTSRDSVQKACLPDRTCPPTPESLCSEDSGAIKYTDKPNTSSRAAATLSSSFFHISPRKPSPSVRPAGRIIAEMIPHALPKNLTELRLASKKTGLYPTPASSSSSDSSGSASSSRVSIAVEEAPSSRRDSPEVELPKIMVLTPTPNLTPHPTPPATPLLAPSTPPARVLAPPARILPASTEPSIQTRRDPPGPLFLPRSATRGMGSPVFSPVDAQAPQAAYAPQSTHILPLGGRSPGHHPNGHAQASKPNLRNTGSKFFLDPRAVSGRRSQSSSHSSETSTSYDNDGEELRSRSSGSSSSSNSSGEGGDPQTIFIHGTERGDARGRGQAKNAGRSSAEAEVDEKKKIPDSRQPPIQEPPRDLKKPPLQQPLPAAQPTQQQQPQSQTKLSRTATAPSLRSLGLGLEMTPRTETRVNGRPNVAPATSAAEVDDARSVSSRTTSSSQVRRRARGKQPSANAVRSQQSRSRSRKGRTSLAAQGKAGSGTQQFGALGLPSELAAATALVERTMGAGTGRKVVLQTSDEEDGDEDGEEDGEWTDSESAAIGSVGGEAEDTEQDDEEDWEDESEIMEAPRPAKAKAPSPALQERPPSQLGLSRVSSTGGIHANGNDPRPLPTHRSAGHLPSLAGGQAKHHHTTSAQNARTSRALKATMSATALSTVMLEAQRQRELFAKAPRSQSGVAEQYHQQQQQLQQQNGVPSLRARPGGFNGLGLQMSSARPPSAAGGAELSPIPPTPATAVQQPHPSRQPTAQVNVLPPIKQQPAPPPRRPGMARALSSSALPPHFGGSGSAGTSGSFGKSSVAQPVVSVGPNALVEGAAAPVASGSSAVQAGSTSAGRSGGYRPKGPPAETEFDDDDESDADARGKGKSRDEGQLSQSAAQEKLRVFLSRTKPNGTSGPNGVEGSESERRRLYEQAGVVPWAAAANQHNVAPDHVAQPPPNRSMSAAPVGFVYHLPAPAPPSTPRTTRQQMLRNEMSESLRHNLLWQRKLSRTDTVGPQPRRTKSTVNVPSAAMVSIQGLGGRQPEKNLVRVTPRPPEMEQPDPIPPVDSSPDGTKKKLVRNLSWANMSDYHERGW</sequence>
<dbReference type="GO" id="GO:0006808">
    <property type="term" value="P:regulation of nitrogen utilization"/>
    <property type="evidence" value="ECO:0007669"/>
    <property type="project" value="TreeGrafter"/>
</dbReference>
<feature type="compositionally biased region" description="Acidic residues" evidence="1">
    <location>
        <begin position="897"/>
        <end position="906"/>
    </location>
</feature>
<dbReference type="InterPro" id="IPR021711">
    <property type="entry name" value="DUF3295"/>
</dbReference>
<feature type="compositionally biased region" description="Low complexity" evidence="1">
    <location>
        <begin position="762"/>
        <end position="773"/>
    </location>
</feature>
<dbReference type="InterPro" id="IPR013860">
    <property type="entry name" value="AreA_GATA"/>
</dbReference>
<feature type="compositionally biased region" description="Low complexity" evidence="1">
    <location>
        <begin position="866"/>
        <end position="883"/>
    </location>
</feature>
<feature type="compositionally biased region" description="Low complexity" evidence="1">
    <location>
        <begin position="314"/>
        <end position="329"/>
    </location>
</feature>
<dbReference type="GO" id="GO:0005576">
    <property type="term" value="C:extracellular region"/>
    <property type="evidence" value="ECO:0007669"/>
    <property type="project" value="InterPro"/>
</dbReference>
<dbReference type="GO" id="GO:0005129">
    <property type="term" value="F:granulocyte macrophage colony-stimulating factor receptor binding"/>
    <property type="evidence" value="ECO:0007669"/>
    <property type="project" value="InterPro"/>
</dbReference>
<feature type="region of interest" description="Disordered" evidence="1">
    <location>
        <begin position="720"/>
        <end position="849"/>
    </location>
</feature>
<dbReference type="PANTHER" id="PTHR28014">
    <property type="entry name" value="NEGATIVE REGULATOR OF RAS-CAMP PATHWAY"/>
    <property type="match status" value="1"/>
</dbReference>
<feature type="compositionally biased region" description="Pro residues" evidence="1">
    <location>
        <begin position="193"/>
        <end position="203"/>
    </location>
</feature>
<evidence type="ECO:0000256" key="1">
    <source>
        <dbReference type="SAM" id="MobiDB-lite"/>
    </source>
</evidence>
<feature type="region of interest" description="Disordered" evidence="1">
    <location>
        <begin position="142"/>
        <end position="258"/>
    </location>
</feature>
<feature type="compositionally biased region" description="Low complexity" evidence="1">
    <location>
        <begin position="616"/>
        <end position="630"/>
    </location>
</feature>
<dbReference type="InterPro" id="IPR053043">
    <property type="entry name" value="Ras-cAMP_regulatory"/>
</dbReference>
<feature type="compositionally biased region" description="Low complexity" evidence="1">
    <location>
        <begin position="481"/>
        <end position="491"/>
    </location>
</feature>
<evidence type="ECO:0000259" key="3">
    <source>
        <dbReference type="Pfam" id="PF11702"/>
    </source>
</evidence>
<feature type="compositionally biased region" description="Basic and acidic residues" evidence="1">
    <location>
        <begin position="907"/>
        <end position="919"/>
    </location>
</feature>
<dbReference type="Pfam" id="PF08550">
    <property type="entry name" value="GATA_AreA"/>
    <property type="match status" value="1"/>
</dbReference>
<dbReference type="GO" id="GO:0005737">
    <property type="term" value="C:cytoplasm"/>
    <property type="evidence" value="ECO:0007669"/>
    <property type="project" value="TreeGrafter"/>
</dbReference>
<organism evidence="4 5">
    <name type="scientific">Favolaschia claudopus</name>
    <dbReference type="NCBI Taxonomy" id="2862362"/>
    <lineage>
        <taxon>Eukaryota</taxon>
        <taxon>Fungi</taxon>
        <taxon>Dikarya</taxon>
        <taxon>Basidiomycota</taxon>
        <taxon>Agaricomycotina</taxon>
        <taxon>Agaricomycetes</taxon>
        <taxon>Agaricomycetidae</taxon>
        <taxon>Agaricales</taxon>
        <taxon>Marasmiineae</taxon>
        <taxon>Mycenaceae</taxon>
        <taxon>Favolaschia</taxon>
    </lineage>
</organism>
<feature type="compositionally biased region" description="Acidic residues" evidence="1">
    <location>
        <begin position="568"/>
        <end position="585"/>
    </location>
</feature>
<feature type="compositionally biased region" description="Basic and acidic residues" evidence="1">
    <location>
        <begin position="171"/>
        <end position="182"/>
    </location>
</feature>
<feature type="compositionally biased region" description="Low complexity" evidence="1">
    <location>
        <begin position="340"/>
        <end position="351"/>
    </location>
</feature>
<dbReference type="GO" id="GO:0006955">
    <property type="term" value="P:immune response"/>
    <property type="evidence" value="ECO:0007669"/>
    <property type="project" value="InterPro"/>
</dbReference>
<evidence type="ECO:0008006" key="6">
    <source>
        <dbReference type="Google" id="ProtNLM"/>
    </source>
</evidence>
<feature type="region of interest" description="Disordered" evidence="1">
    <location>
        <begin position="274"/>
        <end position="537"/>
    </location>
</feature>
<dbReference type="EMBL" id="JAWWNJ010000002">
    <property type="protein sequence ID" value="KAK7061188.1"/>
    <property type="molecule type" value="Genomic_DNA"/>
</dbReference>
<gene>
    <name evidence="4" type="ORF">R3P38DRAFT_2828014</name>
</gene>
<feature type="compositionally biased region" description="Polar residues" evidence="1">
    <location>
        <begin position="639"/>
        <end position="648"/>
    </location>
</feature>
<dbReference type="Proteomes" id="UP001362999">
    <property type="component" value="Unassembled WGS sequence"/>
</dbReference>
<reference evidence="4 5" key="1">
    <citation type="journal article" date="2024" name="J Genomics">
        <title>Draft genome sequencing and assembly of Favolaschia claudopus CIRM-BRFM 2984 isolated from oak limbs.</title>
        <authorList>
            <person name="Navarro D."/>
            <person name="Drula E."/>
            <person name="Chaduli D."/>
            <person name="Cazenave R."/>
            <person name="Ahrendt S."/>
            <person name="Wang J."/>
            <person name="Lipzen A."/>
            <person name="Daum C."/>
            <person name="Barry K."/>
            <person name="Grigoriev I.V."/>
            <person name="Favel A."/>
            <person name="Rosso M.N."/>
            <person name="Martin F."/>
        </authorList>
    </citation>
    <scope>NUCLEOTIDE SEQUENCE [LARGE SCALE GENOMIC DNA]</scope>
    <source>
        <strain evidence="4 5">CIRM-BRFM 2984</strain>
    </source>
</reference>
<feature type="region of interest" description="Disordered" evidence="1">
    <location>
        <begin position="1033"/>
        <end position="1107"/>
    </location>
</feature>
<feature type="region of interest" description="Disordered" evidence="1">
    <location>
        <begin position="554"/>
        <end position="693"/>
    </location>
</feature>
<name>A0AAW0EA09_9AGAR</name>
<evidence type="ECO:0000313" key="5">
    <source>
        <dbReference type="Proteomes" id="UP001362999"/>
    </source>
</evidence>
<feature type="domain" description="DUF3295" evidence="3">
    <location>
        <begin position="1007"/>
        <end position="1087"/>
    </location>
</feature>